<feature type="chain" id="PRO_5046440097" evidence="1">
    <location>
        <begin position="38"/>
        <end position="326"/>
    </location>
</feature>
<comment type="caution">
    <text evidence="3">The sequence shown here is derived from an EMBL/GenBank/DDBJ whole genome shotgun (WGS) entry which is preliminary data.</text>
</comment>
<feature type="signal peptide" evidence="1">
    <location>
        <begin position="1"/>
        <end position="37"/>
    </location>
</feature>
<evidence type="ECO:0000259" key="2">
    <source>
        <dbReference type="Pfam" id="PF05229"/>
    </source>
</evidence>
<keyword evidence="1" id="KW-0732">Signal</keyword>
<protein>
    <submittedName>
        <fullName evidence="3">Spore coat protein U domain-containing protein</fullName>
    </submittedName>
</protein>
<proteinExistence type="predicted"/>
<name>A0ABW3LV40_9GAMM</name>
<keyword evidence="3" id="KW-0167">Capsid protein</keyword>
<keyword evidence="3" id="KW-0946">Virion</keyword>
<dbReference type="Pfam" id="PF05229">
    <property type="entry name" value="SCPU"/>
    <property type="match status" value="2"/>
</dbReference>
<evidence type="ECO:0000313" key="4">
    <source>
        <dbReference type="Proteomes" id="UP001597033"/>
    </source>
</evidence>
<evidence type="ECO:0000256" key="1">
    <source>
        <dbReference type="SAM" id="SignalP"/>
    </source>
</evidence>
<evidence type="ECO:0000313" key="3">
    <source>
        <dbReference type="EMBL" id="MFD1041204.1"/>
    </source>
</evidence>
<dbReference type="EMBL" id="JBHTKN010000001">
    <property type="protein sequence ID" value="MFD1041204.1"/>
    <property type="molecule type" value="Genomic_DNA"/>
</dbReference>
<organism evidence="3 4">
    <name type="scientific">Pseudoxanthomonas kaohsiungensis</name>
    <dbReference type="NCBI Taxonomy" id="283923"/>
    <lineage>
        <taxon>Bacteria</taxon>
        <taxon>Pseudomonadati</taxon>
        <taxon>Pseudomonadota</taxon>
        <taxon>Gammaproteobacteria</taxon>
        <taxon>Lysobacterales</taxon>
        <taxon>Lysobacteraceae</taxon>
        <taxon>Pseudoxanthomonas</taxon>
    </lineage>
</organism>
<dbReference type="PANTHER" id="PTHR37089">
    <property type="entry name" value="PROTEIN U-RELATED"/>
    <property type="match status" value="1"/>
</dbReference>
<dbReference type="InterPro" id="IPR053167">
    <property type="entry name" value="Spore_coat_component"/>
</dbReference>
<accession>A0ABW3LV40</accession>
<sequence>MNNVYLPNGRAIPAWLRAFPLAALLACCWLLPGKAMAANDCWIGGTSIAFGSVGGGGGTTSNSVTFTCNNESQAVRSFRLCLYMNPLLITGVAPRRMTNWDDFLEYDLYSNPAMTQLIGSTTSGHAVYSITHTTSAAQSTGSIPLYGRVPGGQQVSAGSYFGYITEVIRWVSQAGSTPPSVAQCAASASQETNYAPVTATFANTCYVSAATDLEFGSFPNLSTNREQTSTISLRCPTNTAWQLALNYGSNASGTTRRMAGPGGNYITYQLFQDSARTLPWGNTTATDVEGSGTNAVQTRTVYGRVPVQSVNAAGTYADTVTITLTF</sequence>
<reference evidence="4" key="1">
    <citation type="journal article" date="2019" name="Int. J. Syst. Evol. Microbiol.">
        <title>The Global Catalogue of Microorganisms (GCM) 10K type strain sequencing project: providing services to taxonomists for standard genome sequencing and annotation.</title>
        <authorList>
            <consortium name="The Broad Institute Genomics Platform"/>
            <consortium name="The Broad Institute Genome Sequencing Center for Infectious Disease"/>
            <person name="Wu L."/>
            <person name="Ma J."/>
        </authorList>
    </citation>
    <scope>NUCLEOTIDE SEQUENCE [LARGE SCALE GENOMIC DNA]</scope>
    <source>
        <strain evidence="4">CCUG 55854</strain>
    </source>
</reference>
<feature type="domain" description="Spore coat protein U/FanG" evidence="2">
    <location>
        <begin position="35"/>
        <end position="163"/>
    </location>
</feature>
<dbReference type="RefSeq" id="WP_162378311.1">
    <property type="nucleotide sequence ID" value="NZ_JBHTKN010000001.1"/>
</dbReference>
<feature type="domain" description="Spore coat protein U/FanG" evidence="2">
    <location>
        <begin position="196"/>
        <end position="323"/>
    </location>
</feature>
<dbReference type="PANTHER" id="PTHR37089:SF4">
    <property type="entry name" value="EXPORTED PROTEIN"/>
    <property type="match status" value="1"/>
</dbReference>
<dbReference type="Proteomes" id="UP001597033">
    <property type="component" value="Unassembled WGS sequence"/>
</dbReference>
<keyword evidence="4" id="KW-1185">Reference proteome</keyword>
<dbReference type="InterPro" id="IPR007893">
    <property type="entry name" value="Spore_coat_U/FanG"/>
</dbReference>
<dbReference type="SMART" id="SM00972">
    <property type="entry name" value="SCPU"/>
    <property type="match status" value="2"/>
</dbReference>
<gene>
    <name evidence="3" type="ORF">ACFQ2N_02415</name>
</gene>